<protein>
    <submittedName>
        <fullName evidence="2">Uncharacterized protein</fullName>
    </submittedName>
</protein>
<proteinExistence type="predicted"/>
<feature type="transmembrane region" description="Helical" evidence="1">
    <location>
        <begin position="49"/>
        <end position="68"/>
    </location>
</feature>
<dbReference type="Proteomes" id="UP000817658">
    <property type="component" value="Chromosome 1"/>
</dbReference>
<organism evidence="2">
    <name type="scientific">Oryza sativa subsp. japonica</name>
    <name type="common">Rice</name>
    <dbReference type="NCBI Taxonomy" id="39947"/>
    <lineage>
        <taxon>Eukaryota</taxon>
        <taxon>Viridiplantae</taxon>
        <taxon>Streptophyta</taxon>
        <taxon>Embryophyta</taxon>
        <taxon>Tracheophyta</taxon>
        <taxon>Spermatophyta</taxon>
        <taxon>Magnoliopsida</taxon>
        <taxon>Liliopsida</taxon>
        <taxon>Poales</taxon>
        <taxon>Poaceae</taxon>
        <taxon>BOP clade</taxon>
        <taxon>Oryzoideae</taxon>
        <taxon>Oryzeae</taxon>
        <taxon>Oryzinae</taxon>
        <taxon>Oryza</taxon>
        <taxon>Oryza sativa</taxon>
    </lineage>
</organism>
<evidence type="ECO:0000256" key="1">
    <source>
        <dbReference type="SAM" id="Phobius"/>
    </source>
</evidence>
<reference evidence="2" key="1">
    <citation type="journal article" date="2002" name="Nature">
        <title>The genome sequence and structure of rice chromosome 1.</title>
        <authorList>
            <person name="Sasaki T."/>
            <person name="Matsumoto T."/>
            <person name="Yamamoto K."/>
            <person name="Sakata K."/>
            <person name="Baba T."/>
            <person name="Katayose Y."/>
            <person name="Wu J."/>
            <person name="Niimura Y."/>
            <person name="Cheng Z."/>
            <person name="Nagamura Y."/>
            <person name="Antonio B.A."/>
            <person name="Kanamori H."/>
            <person name="Hosokawa S."/>
            <person name="Masukawa M."/>
            <person name="Arikawa K."/>
            <person name="Chiden Y."/>
            <person name="Hayashi M."/>
            <person name="Okamoto M."/>
            <person name="Ando T."/>
            <person name="Aoki H."/>
            <person name="Arita K."/>
            <person name="Hamada M."/>
            <person name="Harada C."/>
            <person name="Hijishita S."/>
            <person name="Honda M."/>
            <person name="Ichikawa Y."/>
            <person name="Idonuma A."/>
            <person name="Iijima M."/>
            <person name="Ikeda M."/>
            <person name="Ikeno M."/>
            <person name="Itoh S."/>
            <person name="Itoh T."/>
            <person name="Itoh Y."/>
            <person name="Itoh Y."/>
            <person name="Iwabuchi A."/>
            <person name="Kamiya K."/>
            <person name="Karasawa W."/>
            <person name="Katagiri S."/>
            <person name="Kikuta A."/>
            <person name="Kobayashi N."/>
            <person name="Kono I."/>
            <person name="Machita K."/>
            <person name="Maehara T."/>
            <person name="Mizuno H."/>
            <person name="Mizubayashi T."/>
            <person name="Mukai Y."/>
            <person name="Nagasaki H."/>
            <person name="Nakashima M."/>
            <person name="Nakama Y."/>
            <person name="Nakamichi Y."/>
            <person name="Nakamura M."/>
            <person name="Namiki N."/>
            <person name="Negishi M."/>
            <person name="Ohta I."/>
            <person name="Ono N."/>
            <person name="Saji S."/>
            <person name="Sakai K."/>
            <person name="Shibata M."/>
            <person name="Shimokawa T."/>
            <person name="Shomura A."/>
            <person name="Song J."/>
            <person name="Takazaki Y."/>
            <person name="Terasawa K."/>
            <person name="Tsuji K."/>
            <person name="Waki K."/>
            <person name="Yamagata H."/>
            <person name="Yamane H."/>
            <person name="Yoshiki S."/>
            <person name="Yoshihara R."/>
            <person name="Yukawa K."/>
            <person name="Zhong H."/>
            <person name="Iwama H."/>
            <person name="Endo T."/>
            <person name="Ito H."/>
            <person name="Hahn J.H."/>
            <person name="Kim H.I."/>
            <person name="Eun M.Y."/>
            <person name="Yano M."/>
            <person name="Jiang J."/>
            <person name="Gojobori T."/>
        </authorList>
    </citation>
    <scope>NUCLEOTIDE SEQUENCE [LARGE SCALE GENOMIC DNA]</scope>
</reference>
<gene>
    <name evidence="2" type="primary">P0711E10.40</name>
</gene>
<name>Q1EHU0_ORYSJ</name>
<keyword evidence="1" id="KW-0812">Transmembrane</keyword>
<dbReference type="AlphaFoldDB" id="Q1EHU0"/>
<accession>Q1EHU0</accession>
<keyword evidence="1" id="KW-1133">Transmembrane helix</keyword>
<keyword evidence="1" id="KW-0472">Membrane</keyword>
<evidence type="ECO:0000313" key="2">
    <source>
        <dbReference type="EMBL" id="BAE95805.1"/>
    </source>
</evidence>
<dbReference type="EMBL" id="AP000570">
    <property type="protein sequence ID" value="BAE95805.1"/>
    <property type="molecule type" value="Genomic_DNA"/>
</dbReference>
<sequence length="156" mass="17701">MRRCLASSPIFCKRFLNGRKQQPSEVSRSHRTHVVVPISCTRRAARRPYLIRFSIFLFPMAVGGRGGGRLRPVQMQMQQRLRRRGPAAVSCPPVDGDPTKTPASRRFDSIRSPSAVISIPSARHQLAPWIFLRNAVLLACYIPNIHGLYFRCCYIP</sequence>